<feature type="compositionally biased region" description="Low complexity" evidence="1">
    <location>
        <begin position="153"/>
        <end position="175"/>
    </location>
</feature>
<accession>A0A1G8CTM5</accession>
<feature type="transmembrane region" description="Helical" evidence="2">
    <location>
        <begin position="6"/>
        <end position="27"/>
    </location>
</feature>
<dbReference type="OrthoDB" id="9812349at2"/>
<feature type="compositionally biased region" description="Low complexity" evidence="1">
    <location>
        <begin position="182"/>
        <end position="197"/>
    </location>
</feature>
<dbReference type="PANTHER" id="PTHR34980">
    <property type="entry name" value="INNER MEMBRANE PROTEIN-RELATED-RELATED"/>
    <property type="match status" value="1"/>
</dbReference>
<dbReference type="EMBL" id="LT629695">
    <property type="protein sequence ID" value="SDH48835.1"/>
    <property type="molecule type" value="Genomic_DNA"/>
</dbReference>
<keyword evidence="2" id="KW-0812">Transmembrane</keyword>
<gene>
    <name evidence="3" type="ORF">SAMN04489720_1407</name>
</gene>
<feature type="region of interest" description="Disordered" evidence="1">
    <location>
        <begin position="150"/>
        <end position="197"/>
    </location>
</feature>
<feature type="transmembrane region" description="Helical" evidence="2">
    <location>
        <begin position="119"/>
        <end position="140"/>
    </location>
</feature>
<reference evidence="4" key="1">
    <citation type="submission" date="2016-10" db="EMBL/GenBank/DDBJ databases">
        <authorList>
            <person name="Varghese N."/>
            <person name="Submissions S."/>
        </authorList>
    </citation>
    <scope>NUCLEOTIDE SEQUENCE [LARGE SCALE GENOMIC DNA]</scope>
    <source>
        <strain evidence="4">DSM 22002</strain>
    </source>
</reference>
<evidence type="ECO:0000313" key="3">
    <source>
        <dbReference type="EMBL" id="SDH48835.1"/>
    </source>
</evidence>
<dbReference type="InterPro" id="IPR008523">
    <property type="entry name" value="DUF805"/>
</dbReference>
<dbReference type="RefSeq" id="WP_092503676.1">
    <property type="nucleotide sequence ID" value="NZ_LT629695.1"/>
</dbReference>
<dbReference type="GO" id="GO:0005886">
    <property type="term" value="C:plasma membrane"/>
    <property type="evidence" value="ECO:0007669"/>
    <property type="project" value="TreeGrafter"/>
</dbReference>
<feature type="transmembrane region" description="Helical" evidence="2">
    <location>
        <begin position="47"/>
        <end position="69"/>
    </location>
</feature>
<sequence length="197" mass="20691">MTSPAAGVPIGVPVHGIGFSAAVGRFFRGYVAFGGRASRGEYWWPQLVLGIYVFVVMIVAFAIAGVAIWDAASHPTPEVARILPAILLPTIVMVVLMLPLTLPSYAIGARRIRDAGFSGWLMLLCLVPGGSIVPLVMAFLPSKPDLGPGAPFGQQAPYGQAPYGQQPAPYGQAPYGQPPSGQPGQPGQPTQQQPYGR</sequence>
<dbReference type="Pfam" id="PF05656">
    <property type="entry name" value="DUF805"/>
    <property type="match status" value="1"/>
</dbReference>
<proteinExistence type="predicted"/>
<dbReference type="Proteomes" id="UP000198822">
    <property type="component" value="Chromosome I"/>
</dbReference>
<name>A0A1G8CTM5_9MICO</name>
<keyword evidence="2" id="KW-1133">Transmembrane helix</keyword>
<evidence type="ECO:0000256" key="2">
    <source>
        <dbReference type="SAM" id="Phobius"/>
    </source>
</evidence>
<organism evidence="3 4">
    <name type="scientific">Agrococcus jejuensis</name>
    <dbReference type="NCBI Taxonomy" id="399736"/>
    <lineage>
        <taxon>Bacteria</taxon>
        <taxon>Bacillati</taxon>
        <taxon>Actinomycetota</taxon>
        <taxon>Actinomycetes</taxon>
        <taxon>Micrococcales</taxon>
        <taxon>Microbacteriaceae</taxon>
        <taxon>Agrococcus</taxon>
    </lineage>
</organism>
<keyword evidence="2" id="KW-0472">Membrane</keyword>
<protein>
    <submittedName>
        <fullName evidence="3">Uncharacterized membrane protein YhaH, DUF805 family</fullName>
    </submittedName>
</protein>
<evidence type="ECO:0000313" key="4">
    <source>
        <dbReference type="Proteomes" id="UP000198822"/>
    </source>
</evidence>
<feature type="transmembrane region" description="Helical" evidence="2">
    <location>
        <begin position="81"/>
        <end position="107"/>
    </location>
</feature>
<keyword evidence="4" id="KW-1185">Reference proteome</keyword>
<dbReference type="PANTHER" id="PTHR34980:SF2">
    <property type="entry name" value="INNER MEMBRANE PROTEIN YHAH-RELATED"/>
    <property type="match status" value="1"/>
</dbReference>
<dbReference type="STRING" id="399736.SAMN04489720_1407"/>
<dbReference type="AlphaFoldDB" id="A0A1G8CTM5"/>
<evidence type="ECO:0000256" key="1">
    <source>
        <dbReference type="SAM" id="MobiDB-lite"/>
    </source>
</evidence>